<reference evidence="1 2" key="1">
    <citation type="submission" date="2021-06" db="EMBL/GenBank/DDBJ databases">
        <title>Caerostris extrusa draft genome.</title>
        <authorList>
            <person name="Kono N."/>
            <person name="Arakawa K."/>
        </authorList>
    </citation>
    <scope>NUCLEOTIDE SEQUENCE [LARGE SCALE GENOMIC DNA]</scope>
</reference>
<dbReference type="Proteomes" id="UP001054945">
    <property type="component" value="Unassembled WGS sequence"/>
</dbReference>
<protein>
    <submittedName>
        <fullName evidence="1">Uncharacterized protein</fullName>
    </submittedName>
</protein>
<comment type="caution">
    <text evidence="1">The sequence shown here is derived from an EMBL/GenBank/DDBJ whole genome shotgun (WGS) entry which is preliminary data.</text>
</comment>
<name>A0AAV4VB25_CAEEX</name>
<evidence type="ECO:0000313" key="2">
    <source>
        <dbReference type="Proteomes" id="UP001054945"/>
    </source>
</evidence>
<accession>A0AAV4VB25</accession>
<dbReference type="AlphaFoldDB" id="A0AAV4VB25"/>
<keyword evidence="2" id="KW-1185">Reference proteome</keyword>
<organism evidence="1 2">
    <name type="scientific">Caerostris extrusa</name>
    <name type="common">Bark spider</name>
    <name type="synonym">Caerostris bankana</name>
    <dbReference type="NCBI Taxonomy" id="172846"/>
    <lineage>
        <taxon>Eukaryota</taxon>
        <taxon>Metazoa</taxon>
        <taxon>Ecdysozoa</taxon>
        <taxon>Arthropoda</taxon>
        <taxon>Chelicerata</taxon>
        <taxon>Arachnida</taxon>
        <taxon>Araneae</taxon>
        <taxon>Araneomorphae</taxon>
        <taxon>Entelegynae</taxon>
        <taxon>Araneoidea</taxon>
        <taxon>Araneidae</taxon>
        <taxon>Caerostris</taxon>
    </lineage>
</organism>
<sequence length="136" mass="15635">MRCHLHSIVDFRCEHKDAQLVLIRPEPPSGWVSVLKYYHSSSRFQIQRNQRTVQEAQPGSIFSIGAFTLRYTFHIIWAAFMKECIASAHFKLHASWQLRLSIALVEAPISSHPLPSVAPKRLQAHHNPRALHPLIQ</sequence>
<evidence type="ECO:0000313" key="1">
    <source>
        <dbReference type="EMBL" id="GIY67442.1"/>
    </source>
</evidence>
<proteinExistence type="predicted"/>
<gene>
    <name evidence="1" type="ORF">CEXT_753141</name>
</gene>
<dbReference type="EMBL" id="BPLR01014238">
    <property type="protein sequence ID" value="GIY67442.1"/>
    <property type="molecule type" value="Genomic_DNA"/>
</dbReference>